<dbReference type="InterPro" id="IPR036291">
    <property type="entry name" value="NAD(P)-bd_dom_sf"/>
</dbReference>
<dbReference type="GO" id="GO:0016491">
    <property type="term" value="F:oxidoreductase activity"/>
    <property type="evidence" value="ECO:0007669"/>
    <property type="project" value="UniProtKB-KW"/>
</dbReference>
<feature type="domain" description="D-isomer specific 2-hydroxyacid dehydrogenase NAD-binding" evidence="3">
    <location>
        <begin position="100"/>
        <end position="267"/>
    </location>
</feature>
<evidence type="ECO:0000313" key="5">
    <source>
        <dbReference type="Proteomes" id="UP000176923"/>
    </source>
</evidence>
<protein>
    <recommendedName>
        <fullName evidence="3">D-isomer specific 2-hydroxyacid dehydrogenase NAD-binding domain-containing protein</fullName>
    </recommendedName>
</protein>
<dbReference type="SUPFAM" id="SSF51735">
    <property type="entry name" value="NAD(P)-binding Rossmann-fold domains"/>
    <property type="match status" value="1"/>
</dbReference>
<evidence type="ECO:0000313" key="4">
    <source>
        <dbReference type="EMBL" id="OGG16926.1"/>
    </source>
</evidence>
<comment type="caution">
    <text evidence="4">The sequence shown here is derived from an EMBL/GenBank/DDBJ whole genome shotgun (WGS) entry which is preliminary data.</text>
</comment>
<dbReference type="GO" id="GO:0051287">
    <property type="term" value="F:NAD binding"/>
    <property type="evidence" value="ECO:0007669"/>
    <property type="project" value="InterPro"/>
</dbReference>
<name>A0A1F5ZWR5_9BACT</name>
<dbReference type="SUPFAM" id="SSF52283">
    <property type="entry name" value="Formate/glycerate dehydrogenase catalytic domain-like"/>
    <property type="match status" value="1"/>
</dbReference>
<evidence type="ECO:0000256" key="1">
    <source>
        <dbReference type="ARBA" id="ARBA00023002"/>
    </source>
</evidence>
<proteinExistence type="predicted"/>
<dbReference type="AlphaFoldDB" id="A0A1F5ZWR5"/>
<dbReference type="EMBL" id="MFJL01000005">
    <property type="protein sequence ID" value="OGG16926.1"/>
    <property type="molecule type" value="Genomic_DNA"/>
</dbReference>
<dbReference type="PANTHER" id="PTHR43333:SF1">
    <property type="entry name" value="D-ISOMER SPECIFIC 2-HYDROXYACID DEHYDROGENASE NAD-BINDING DOMAIN-CONTAINING PROTEIN"/>
    <property type="match status" value="1"/>
</dbReference>
<keyword evidence="1" id="KW-0560">Oxidoreductase</keyword>
<gene>
    <name evidence="4" type="ORF">A3D77_05980</name>
</gene>
<dbReference type="Gene3D" id="3.40.50.720">
    <property type="entry name" value="NAD(P)-binding Rossmann-like Domain"/>
    <property type="match status" value="2"/>
</dbReference>
<dbReference type="Proteomes" id="UP000176923">
    <property type="component" value="Unassembled WGS sequence"/>
</dbReference>
<dbReference type="Pfam" id="PF02826">
    <property type="entry name" value="2-Hacid_dh_C"/>
    <property type="match status" value="1"/>
</dbReference>
<dbReference type="CDD" id="cd05300">
    <property type="entry name" value="2-Hacid_dh_1"/>
    <property type="match status" value="1"/>
</dbReference>
<reference evidence="4 5" key="1">
    <citation type="journal article" date="2016" name="Nat. Commun.">
        <title>Thousands of microbial genomes shed light on interconnected biogeochemical processes in an aquifer system.</title>
        <authorList>
            <person name="Anantharaman K."/>
            <person name="Brown C.T."/>
            <person name="Hug L.A."/>
            <person name="Sharon I."/>
            <person name="Castelle C.J."/>
            <person name="Probst A.J."/>
            <person name="Thomas B.C."/>
            <person name="Singh A."/>
            <person name="Wilkins M.J."/>
            <person name="Karaoz U."/>
            <person name="Brodie E.L."/>
            <person name="Williams K.H."/>
            <person name="Hubbard S.S."/>
            <person name="Banfield J.F."/>
        </authorList>
    </citation>
    <scope>NUCLEOTIDE SEQUENCE [LARGE SCALE GENOMIC DNA]</scope>
</reference>
<organism evidence="4 5">
    <name type="scientific">Candidatus Gottesmanbacteria bacterium RIFCSPHIGHO2_02_FULL_39_11</name>
    <dbReference type="NCBI Taxonomy" id="1798382"/>
    <lineage>
        <taxon>Bacteria</taxon>
        <taxon>Candidatus Gottesmaniibacteriota</taxon>
    </lineage>
</organism>
<dbReference type="STRING" id="1798382.A3D77_05980"/>
<dbReference type="PANTHER" id="PTHR43333">
    <property type="entry name" value="2-HACID_DH_C DOMAIN-CONTAINING PROTEIN"/>
    <property type="match status" value="1"/>
</dbReference>
<evidence type="ECO:0000259" key="3">
    <source>
        <dbReference type="Pfam" id="PF02826"/>
    </source>
</evidence>
<sequence length="306" mass="35020">MDYTDKHISEIKTLIPNAQINLIEDKKDIVDKYLPETDILVYSSFDYPDLVDFKIAKKLKWVHVTSAGASDTASQLKSTTILLTNSSGVHPIPISEHVFTYLLMFTRQFHTSYRTQIEEKKWMQSYHFLPVSELYEKTIGIVGFGRIGKQIAKLAKGFGMTVVTLTHQESETKGQFEEMLNTSDFVINCLPLTDETYHLFTIDRFKQMKSSAYFINVGRGKTVVEDDLIHALKTRIITGAGLDVFEDEPLPKKSELWNLKNVIITPHDAGWTPCYADRVINIFCSNLRAYLKHKPMPNLVDKEKGY</sequence>
<accession>A0A1F5ZWR5</accession>
<dbReference type="InterPro" id="IPR006140">
    <property type="entry name" value="D-isomer_DH_NAD-bd"/>
</dbReference>
<evidence type="ECO:0000256" key="2">
    <source>
        <dbReference type="ARBA" id="ARBA00023027"/>
    </source>
</evidence>
<keyword evidence="2" id="KW-0520">NAD</keyword>